<protein>
    <submittedName>
        <fullName evidence="1">Phage portal protein</fullName>
    </submittedName>
</protein>
<reference evidence="1 2" key="1">
    <citation type="submission" date="2022-03" db="EMBL/GenBank/DDBJ databases">
        <title>Hymenobactersp. isolated from the air.</title>
        <authorList>
            <person name="Won M."/>
            <person name="Kwon S.-W."/>
        </authorList>
    </citation>
    <scope>NUCLEOTIDE SEQUENCE [LARGE SCALE GENOMIC DNA]</scope>
    <source>
        <strain evidence="1 2">KACC 22596</strain>
    </source>
</reference>
<dbReference type="RefSeq" id="WP_243512096.1">
    <property type="nucleotide sequence ID" value="NZ_CP094534.1"/>
</dbReference>
<evidence type="ECO:0000313" key="2">
    <source>
        <dbReference type="Proteomes" id="UP000831390"/>
    </source>
</evidence>
<accession>A0ABY4B547</accession>
<gene>
    <name evidence="1" type="ORF">MTP16_17080</name>
</gene>
<sequence>MARTSKPKTAPQITHVNLAEVKLPEIRPSQLRYTVNDWVPYGESNNFPDYLIKSARKSPIHSSFINTRQNLIKGEGVTYSDDLAAFLEALDEDGCTINELCEQVATDLSILETFAVAVRYDGTRKNIIHLDYIDSSMVRPDKNLDELGKIQGYWVCADWSNTTINVPTYFEKFNPSKVKQTTQLYFYHKRGLGQPFLPDVSYLSALGYIELGYELSKYSLNSVLNGFFASGIMSVKANMTEEQKGDFQRAVKNSFQGSENASKLMVVVSEDVDTVKIEPLNAGDNTPMLNALDELVTKNICTAHQGNPIIASIQTDGSTLGSDGKLYRDSLEIYYNTVIKNLQNPFIRFMKKVLDFNGFKEYEFEIASSALMTKDIPDWVLQDYIQPKVVAAMYGFKEEDLTGPQEPQNNAPDMPLAA</sequence>
<name>A0ABY4B547_9BACT</name>
<proteinExistence type="predicted"/>
<organism evidence="1 2">
    <name type="scientific">Hymenobacter monticola</name>
    <dbReference type="NCBI Taxonomy" id="1705399"/>
    <lineage>
        <taxon>Bacteria</taxon>
        <taxon>Pseudomonadati</taxon>
        <taxon>Bacteroidota</taxon>
        <taxon>Cytophagia</taxon>
        <taxon>Cytophagales</taxon>
        <taxon>Hymenobacteraceae</taxon>
        <taxon>Hymenobacter</taxon>
    </lineage>
</organism>
<dbReference type="Proteomes" id="UP000831390">
    <property type="component" value="Chromosome"/>
</dbReference>
<keyword evidence="2" id="KW-1185">Reference proteome</keyword>
<evidence type="ECO:0000313" key="1">
    <source>
        <dbReference type="EMBL" id="UOE32836.1"/>
    </source>
</evidence>
<dbReference type="EMBL" id="CP094534">
    <property type="protein sequence ID" value="UOE32836.1"/>
    <property type="molecule type" value="Genomic_DNA"/>
</dbReference>